<evidence type="ECO:0000313" key="3">
    <source>
        <dbReference type="Proteomes" id="UP000466578"/>
    </source>
</evidence>
<name>A0ABM7KA44_9MYCO</name>
<dbReference type="InterPro" id="IPR034660">
    <property type="entry name" value="DinB/YfiT-like"/>
</dbReference>
<keyword evidence="3" id="KW-1185">Reference proteome</keyword>
<accession>A0ABM7KA44</accession>
<dbReference type="InterPro" id="IPR024344">
    <property type="entry name" value="MDMPI_metal-binding"/>
</dbReference>
<dbReference type="Gene3D" id="1.20.120.450">
    <property type="entry name" value="dinb family like domain"/>
    <property type="match status" value="1"/>
</dbReference>
<sequence>MRVDREFVFAAVADERRRIACLLDGLSPAQLATPSLCAGWDVKTVAAHAVSSATDGTPTFLRLALRRRSMARAIDELARRRGELPAAEIVASLRECADRRIDPPLFGPLDPLADVLVHSADIRIPLGLPFQPDPQRAALAMDFLTGRWPFGFVPLGRLRGIRLCAGDIDWAWGSGAEIRGPVAALMLAVTGRTALLGMLDGPGLPILVSRLSVQSGDPRRKA</sequence>
<gene>
    <name evidence="2" type="ORF">MPRI_30530</name>
</gene>
<proteinExistence type="predicted"/>
<evidence type="ECO:0000259" key="1">
    <source>
        <dbReference type="Pfam" id="PF11716"/>
    </source>
</evidence>
<dbReference type="Pfam" id="PF11716">
    <property type="entry name" value="MDMPI_N"/>
    <property type="match status" value="1"/>
</dbReference>
<dbReference type="NCBIfam" id="TIGR03083">
    <property type="entry name" value="maleylpyruvate isomerase family mycothiol-dependent enzyme"/>
    <property type="match status" value="1"/>
</dbReference>
<evidence type="ECO:0000313" key="2">
    <source>
        <dbReference type="EMBL" id="BBY70866.1"/>
    </source>
</evidence>
<dbReference type="InterPro" id="IPR017517">
    <property type="entry name" value="Maleyloyr_isom"/>
</dbReference>
<protein>
    <recommendedName>
        <fullName evidence="1">Mycothiol-dependent maleylpyruvate isomerase metal-binding domain-containing protein</fullName>
    </recommendedName>
</protein>
<organism evidence="2 3">
    <name type="scientific">Mycobacterium paraintracellulare</name>
    <dbReference type="NCBI Taxonomy" id="1138383"/>
    <lineage>
        <taxon>Bacteria</taxon>
        <taxon>Bacillati</taxon>
        <taxon>Actinomycetota</taxon>
        <taxon>Actinomycetes</taxon>
        <taxon>Mycobacteriales</taxon>
        <taxon>Mycobacteriaceae</taxon>
        <taxon>Mycobacterium</taxon>
        <taxon>Mycobacterium avium complex (MAC)</taxon>
    </lineage>
</organism>
<reference evidence="2 3" key="1">
    <citation type="journal article" date="2019" name="Emerg. Microbes Infect.">
        <title>Comprehensive subspecies identification of 175 nontuberculous mycobacteria species based on 7547 genomic profiles.</title>
        <authorList>
            <person name="Matsumoto Y."/>
            <person name="Kinjo T."/>
            <person name="Motooka D."/>
            <person name="Nabeya D."/>
            <person name="Jung N."/>
            <person name="Uechi K."/>
            <person name="Horii T."/>
            <person name="Iida T."/>
            <person name="Fujita J."/>
            <person name="Nakamura S."/>
        </authorList>
    </citation>
    <scope>NUCLEOTIDE SEQUENCE [LARGE SCALE GENOMIC DNA]</scope>
    <source>
        <strain evidence="2 3">JCM 30622</strain>
    </source>
</reference>
<dbReference type="SUPFAM" id="SSF109854">
    <property type="entry name" value="DinB/YfiT-like putative metalloenzymes"/>
    <property type="match status" value="1"/>
</dbReference>
<dbReference type="Proteomes" id="UP000466578">
    <property type="component" value="Chromosome"/>
</dbReference>
<feature type="domain" description="Mycothiol-dependent maleylpyruvate isomerase metal-binding" evidence="1">
    <location>
        <begin position="13"/>
        <end position="100"/>
    </location>
</feature>
<dbReference type="EMBL" id="AP022597">
    <property type="protein sequence ID" value="BBY70866.1"/>
    <property type="molecule type" value="Genomic_DNA"/>
</dbReference>